<dbReference type="RefSeq" id="WP_307338909.1">
    <property type="nucleotide sequence ID" value="NZ_JAUSUQ010000006.1"/>
</dbReference>
<evidence type="ECO:0000313" key="3">
    <source>
        <dbReference type="EMBL" id="MDQ0339239.1"/>
    </source>
</evidence>
<accession>A0ABU0CSB1</accession>
<gene>
    <name evidence="3" type="ORF">J2S00_002025</name>
</gene>
<feature type="transmembrane region" description="Helical" evidence="2">
    <location>
        <begin position="12"/>
        <end position="29"/>
    </location>
</feature>
<keyword evidence="4" id="KW-1185">Reference proteome</keyword>
<sequence>MKSFLIEFVNTFFFIYTLMVFIYILMSWIPNLRQSAFGELLGKFVEPILAPFRKIIPPLGFIDISPIVALLALRFANYGAVALIDMLL</sequence>
<reference evidence="3 4" key="1">
    <citation type="submission" date="2023-07" db="EMBL/GenBank/DDBJ databases">
        <title>Genomic Encyclopedia of Type Strains, Phase IV (KMG-IV): sequencing the most valuable type-strain genomes for metagenomic binning, comparative biology and taxonomic classification.</title>
        <authorList>
            <person name="Goeker M."/>
        </authorList>
    </citation>
    <scope>NUCLEOTIDE SEQUENCE [LARGE SCALE GENOMIC DNA]</scope>
    <source>
        <strain evidence="3 4">DSM 17740</strain>
    </source>
</reference>
<keyword evidence="2" id="KW-0812">Transmembrane</keyword>
<dbReference type="PANTHER" id="PTHR33219">
    <property type="entry name" value="YLMG HOMOLOG PROTEIN 2, CHLOROPLASTIC"/>
    <property type="match status" value="1"/>
</dbReference>
<name>A0ABU0CSB1_9BACI</name>
<keyword evidence="2" id="KW-0472">Membrane</keyword>
<dbReference type="InterPro" id="IPR003425">
    <property type="entry name" value="CCB3/YggT"/>
</dbReference>
<dbReference type="PANTHER" id="PTHR33219:SF14">
    <property type="entry name" value="PROTEIN COFACTOR ASSEMBLY OF COMPLEX C SUBUNIT B CCB3, CHLOROPLASTIC-RELATED"/>
    <property type="match status" value="1"/>
</dbReference>
<proteinExistence type="inferred from homology"/>
<dbReference type="EMBL" id="JAUSUQ010000006">
    <property type="protein sequence ID" value="MDQ0339239.1"/>
    <property type="molecule type" value="Genomic_DNA"/>
</dbReference>
<comment type="similarity">
    <text evidence="1">Belongs to the YggT family.</text>
</comment>
<dbReference type="Proteomes" id="UP001232445">
    <property type="component" value="Unassembled WGS sequence"/>
</dbReference>
<comment type="caution">
    <text evidence="3">The sequence shown here is derived from an EMBL/GenBank/DDBJ whole genome shotgun (WGS) entry which is preliminary data.</text>
</comment>
<evidence type="ECO:0000256" key="1">
    <source>
        <dbReference type="ARBA" id="ARBA00010894"/>
    </source>
</evidence>
<evidence type="ECO:0000313" key="4">
    <source>
        <dbReference type="Proteomes" id="UP001232445"/>
    </source>
</evidence>
<keyword evidence="2" id="KW-1133">Transmembrane helix</keyword>
<dbReference type="Pfam" id="PF02325">
    <property type="entry name" value="CCB3_YggT"/>
    <property type="match status" value="1"/>
</dbReference>
<organism evidence="3 4">
    <name type="scientific">Caldalkalibacillus uzonensis</name>
    <dbReference type="NCBI Taxonomy" id="353224"/>
    <lineage>
        <taxon>Bacteria</taxon>
        <taxon>Bacillati</taxon>
        <taxon>Bacillota</taxon>
        <taxon>Bacilli</taxon>
        <taxon>Bacillales</taxon>
        <taxon>Bacillaceae</taxon>
        <taxon>Caldalkalibacillus</taxon>
    </lineage>
</organism>
<protein>
    <submittedName>
        <fullName evidence="3">YggT family protein</fullName>
    </submittedName>
</protein>
<evidence type="ECO:0000256" key="2">
    <source>
        <dbReference type="SAM" id="Phobius"/>
    </source>
</evidence>